<feature type="domain" description="PIN" evidence="1">
    <location>
        <begin position="27"/>
        <end position="140"/>
    </location>
</feature>
<keyword evidence="5" id="KW-1185">Reference proteome</keyword>
<dbReference type="PANTHER" id="PTHR34610">
    <property type="entry name" value="SSL7007 PROTEIN"/>
    <property type="match status" value="1"/>
</dbReference>
<dbReference type="InterPro" id="IPR002716">
    <property type="entry name" value="PIN_dom"/>
</dbReference>
<evidence type="ECO:0000313" key="2">
    <source>
        <dbReference type="EMBL" id="PXX16493.1"/>
    </source>
</evidence>
<evidence type="ECO:0000313" key="4">
    <source>
        <dbReference type="Proteomes" id="UP000183529"/>
    </source>
</evidence>
<organism evidence="3 4">
    <name type="scientific">Paraburkholderia tropica</name>
    <dbReference type="NCBI Taxonomy" id="92647"/>
    <lineage>
        <taxon>Bacteria</taxon>
        <taxon>Pseudomonadati</taxon>
        <taxon>Pseudomonadota</taxon>
        <taxon>Betaproteobacteria</taxon>
        <taxon>Burkholderiales</taxon>
        <taxon>Burkholderiaceae</taxon>
        <taxon>Paraburkholderia</taxon>
    </lineage>
</organism>
<dbReference type="EMBL" id="QJJV01000008">
    <property type="protein sequence ID" value="PXX16493.1"/>
    <property type="molecule type" value="Genomic_DNA"/>
</dbReference>
<dbReference type="SUPFAM" id="SSF88723">
    <property type="entry name" value="PIN domain-like"/>
    <property type="match status" value="1"/>
</dbReference>
<dbReference type="EMBL" id="FNZM01000011">
    <property type="protein sequence ID" value="SEJ96653.1"/>
    <property type="molecule type" value="Genomic_DNA"/>
</dbReference>
<name>A0AAQ1GIG4_9BURK</name>
<dbReference type="Proteomes" id="UP000247515">
    <property type="component" value="Unassembled WGS sequence"/>
</dbReference>
<reference evidence="2 5" key="2">
    <citation type="submission" date="2018-05" db="EMBL/GenBank/DDBJ databases">
        <title>Genomic Encyclopedia of Type Strains, Phase IV (KMG-V): Genome sequencing to study the core and pangenomes of soil and plant-associated prokaryotes.</title>
        <authorList>
            <person name="Whitman W."/>
        </authorList>
    </citation>
    <scope>NUCLEOTIDE SEQUENCE [LARGE SCALE GENOMIC DNA]</scope>
    <source>
        <strain evidence="2 5">SIr-6563</strain>
    </source>
</reference>
<sequence length="176" mass="18910">MFKGESPIVANSRMTGFTPRNPDAPIVVLDSNVWLDILIFDDPHTRPIRAALERGALTALIDARCRGELAFVLDYPHLQGRGVDKAGALAALAPLVSLIEPPELPADARALPQCRDRDDQKFLELARASGAAWLVSKDRAVLKLAKRIARDFGFRIGTPDVFVAECGLGGAAEAAA</sequence>
<evidence type="ECO:0000313" key="5">
    <source>
        <dbReference type="Proteomes" id="UP000247515"/>
    </source>
</evidence>
<reference evidence="3 4" key="1">
    <citation type="submission" date="2016-10" db="EMBL/GenBank/DDBJ databases">
        <authorList>
            <person name="Varghese N."/>
            <person name="Submissions S."/>
        </authorList>
    </citation>
    <scope>NUCLEOTIDE SEQUENCE [LARGE SCALE GENOMIC DNA]</scope>
    <source>
        <strain evidence="3 4">LMG 22274</strain>
    </source>
</reference>
<dbReference type="NCBIfam" id="TIGR00305">
    <property type="entry name" value="putative toxin-antitoxin system toxin component, PIN family"/>
    <property type="match status" value="1"/>
</dbReference>
<dbReference type="AlphaFoldDB" id="A0AAQ1GIG4"/>
<protein>
    <submittedName>
        <fullName evidence="2">PIN family toxin of toxin-antitoxin system</fullName>
    </submittedName>
    <submittedName>
        <fullName evidence="3">Toxin-antitoxin system toxin component, PIN family</fullName>
    </submittedName>
</protein>
<comment type="caution">
    <text evidence="3">The sequence shown here is derived from an EMBL/GenBank/DDBJ whole genome shotgun (WGS) entry which is preliminary data.</text>
</comment>
<proteinExistence type="predicted"/>
<dbReference type="CDD" id="cd09854">
    <property type="entry name" value="PIN_VapC-like"/>
    <property type="match status" value="1"/>
</dbReference>
<dbReference type="PANTHER" id="PTHR34610:SF3">
    <property type="entry name" value="SSL7007 PROTEIN"/>
    <property type="match status" value="1"/>
</dbReference>
<accession>A0AAQ1GIG4</accession>
<dbReference type="Proteomes" id="UP000183529">
    <property type="component" value="Unassembled WGS sequence"/>
</dbReference>
<evidence type="ECO:0000313" key="3">
    <source>
        <dbReference type="EMBL" id="SEJ96653.1"/>
    </source>
</evidence>
<dbReference type="InterPro" id="IPR029060">
    <property type="entry name" value="PIN-like_dom_sf"/>
</dbReference>
<gene>
    <name evidence="2" type="ORF">C7400_108302</name>
    <name evidence="3" type="ORF">SAMN05216550_111300</name>
</gene>
<dbReference type="InterPro" id="IPR002850">
    <property type="entry name" value="PIN_toxin-like"/>
</dbReference>
<dbReference type="Pfam" id="PF13470">
    <property type="entry name" value="PIN_3"/>
    <property type="match status" value="1"/>
</dbReference>
<evidence type="ECO:0000259" key="1">
    <source>
        <dbReference type="Pfam" id="PF13470"/>
    </source>
</evidence>